<comment type="caution">
    <text evidence="1">The sequence shown here is derived from an EMBL/GenBank/DDBJ whole genome shotgun (WGS) entry which is preliminary data.</text>
</comment>
<organism evidence="1 2">
    <name type="scientific">Paenibacillus turicensis</name>
    <dbReference type="NCBI Taxonomy" id="160487"/>
    <lineage>
        <taxon>Bacteria</taxon>
        <taxon>Bacillati</taxon>
        <taxon>Bacillota</taxon>
        <taxon>Bacilli</taxon>
        <taxon>Bacillales</taxon>
        <taxon>Paenibacillaceae</taxon>
        <taxon>Paenibacillus</taxon>
    </lineage>
</organism>
<name>A0ABS4FSV3_9BACL</name>
<protein>
    <recommendedName>
        <fullName evidence="3">Alpha/beta hydrolase</fullName>
    </recommendedName>
</protein>
<dbReference type="EMBL" id="JAGGKG010000008">
    <property type="protein sequence ID" value="MBP1905413.1"/>
    <property type="molecule type" value="Genomic_DNA"/>
</dbReference>
<evidence type="ECO:0000313" key="2">
    <source>
        <dbReference type="Proteomes" id="UP001519272"/>
    </source>
</evidence>
<proteinExistence type="predicted"/>
<keyword evidence="2" id="KW-1185">Reference proteome</keyword>
<gene>
    <name evidence="1" type="ORF">J2Z32_002043</name>
</gene>
<dbReference type="Proteomes" id="UP001519272">
    <property type="component" value="Unassembled WGS sequence"/>
</dbReference>
<accession>A0ABS4FSV3</accession>
<reference evidence="1 2" key="1">
    <citation type="submission" date="2021-03" db="EMBL/GenBank/DDBJ databases">
        <title>Genomic Encyclopedia of Type Strains, Phase IV (KMG-IV): sequencing the most valuable type-strain genomes for metagenomic binning, comparative biology and taxonomic classification.</title>
        <authorList>
            <person name="Goeker M."/>
        </authorList>
    </citation>
    <scope>NUCLEOTIDE SEQUENCE [LARGE SCALE GENOMIC DNA]</scope>
    <source>
        <strain evidence="1 2">DSM 14349</strain>
    </source>
</reference>
<dbReference type="RefSeq" id="WP_210089036.1">
    <property type="nucleotide sequence ID" value="NZ_JAGGKG010000008.1"/>
</dbReference>
<evidence type="ECO:0008006" key="3">
    <source>
        <dbReference type="Google" id="ProtNLM"/>
    </source>
</evidence>
<sequence>MRRNWAKTIFIVGASSFLLINSLNFTEKTEVRDTTNQSNIINILFSHGGGSGGSK</sequence>
<evidence type="ECO:0000313" key="1">
    <source>
        <dbReference type="EMBL" id="MBP1905413.1"/>
    </source>
</evidence>